<feature type="compositionally biased region" description="Low complexity" evidence="1">
    <location>
        <begin position="67"/>
        <end position="93"/>
    </location>
</feature>
<reference evidence="3" key="1">
    <citation type="submission" date="2025-08" db="UniProtKB">
        <authorList>
            <consortium name="RefSeq"/>
        </authorList>
    </citation>
    <scope>IDENTIFICATION</scope>
</reference>
<feature type="region of interest" description="Disordered" evidence="1">
    <location>
        <begin position="122"/>
        <end position="208"/>
    </location>
</feature>
<accession>A0A6P6S1U2</accession>
<dbReference type="PANTHER" id="PTHR14312">
    <property type="entry name" value="CREB/ATF BZIP TRANSCRIPTION FACTOR"/>
    <property type="match status" value="1"/>
</dbReference>
<gene>
    <name evidence="3" type="primary">LOC34621313</name>
</gene>
<sequence>MSYGAADSRYGRGGLPPEGSADWESEGWAAIVDSMLHGGSTQDMGASTLLGAPAWGPLNETGPLFALPSGQQPPLKQPPLKHQGQHQGYQQEQPYDGFLGGADAENCANPFDTRRLSDQRTLPSLCCSDPKPRKRQLRVRCTERGKRRRKRRGASDSEDSDWRPQRSPSADSASAGSPSSPSATACADASQTRRNSSMAPSCPSSSSSAAAARGEELRLENAALNDYDMCEISVEWHLPELPETAERQKGLVPIRRVFGINAGMTLFNLHRIICISLGLDEEVQILSVLRNKTKQNALIWVPRCVAAGSYGTAPGSDINWNSPDEVSQHVPTLEIDVKTINLGFIETRFSKNTSISRRTKMIRAECYSESIHDFWRDSARVRQLAIRVSRQTSHGRRCLDAPSKPKQLLMHTQPLPQEAYGDLATTVAGVPWSLRDAMLLQGTLQQQLLQQEQQQQQLLGLNDLLLRSEDFFLQQQQQHEQLSLLLQQEGLTAEEATLFIEQQLLQQEQQQLQHDQQPLQIFPLLDSADCASRFESTAPLAAPGQAARAEGTPLPPLVRVMACGGFAP</sequence>
<protein>
    <submittedName>
        <fullName evidence="3">Uncharacterized protein LOC34621313</fullName>
    </submittedName>
</protein>
<proteinExistence type="predicted"/>
<feature type="region of interest" description="Disordered" evidence="1">
    <location>
        <begin position="61"/>
        <end position="101"/>
    </location>
</feature>
<dbReference type="Proteomes" id="UP000515125">
    <property type="component" value="Unplaced"/>
</dbReference>
<keyword evidence="2" id="KW-1185">Reference proteome</keyword>
<dbReference type="GO" id="GO:0043565">
    <property type="term" value="F:sequence-specific DNA binding"/>
    <property type="evidence" value="ECO:0007669"/>
    <property type="project" value="TreeGrafter"/>
</dbReference>
<dbReference type="AlphaFoldDB" id="A0A6P6S1U2"/>
<dbReference type="RefSeq" id="XP_026194103.1">
    <property type="nucleotide sequence ID" value="XM_026338318.1"/>
</dbReference>
<dbReference type="GO" id="GO:0005634">
    <property type="term" value="C:nucleus"/>
    <property type="evidence" value="ECO:0007669"/>
    <property type="project" value="TreeGrafter"/>
</dbReference>
<organism evidence="2 3">
    <name type="scientific">Cyclospora cayetanensis</name>
    <dbReference type="NCBI Taxonomy" id="88456"/>
    <lineage>
        <taxon>Eukaryota</taxon>
        <taxon>Sar</taxon>
        <taxon>Alveolata</taxon>
        <taxon>Apicomplexa</taxon>
        <taxon>Conoidasida</taxon>
        <taxon>Coccidia</taxon>
        <taxon>Eucoccidiorida</taxon>
        <taxon>Eimeriorina</taxon>
        <taxon>Eimeriidae</taxon>
        <taxon>Cyclospora</taxon>
    </lineage>
</organism>
<evidence type="ECO:0000313" key="3">
    <source>
        <dbReference type="RefSeq" id="XP_026194103.1"/>
    </source>
</evidence>
<feature type="compositionally biased region" description="Low complexity" evidence="1">
    <location>
        <begin position="167"/>
        <end position="208"/>
    </location>
</feature>
<feature type="region of interest" description="Disordered" evidence="1">
    <location>
        <begin position="1"/>
        <end position="22"/>
    </location>
</feature>
<name>A0A6P6S1U2_9EIME</name>
<evidence type="ECO:0000313" key="2">
    <source>
        <dbReference type="Proteomes" id="UP000515125"/>
    </source>
</evidence>
<dbReference type="GeneID" id="34621313"/>
<dbReference type="OrthoDB" id="372452at2759"/>
<dbReference type="GO" id="GO:0010468">
    <property type="term" value="P:regulation of gene expression"/>
    <property type="evidence" value="ECO:0007669"/>
    <property type="project" value="TreeGrafter"/>
</dbReference>
<evidence type="ECO:0000256" key="1">
    <source>
        <dbReference type="SAM" id="MobiDB-lite"/>
    </source>
</evidence>
<dbReference type="PANTHER" id="PTHR14312:SF1">
    <property type="entry name" value="BASIC-LEUCINE ZIPPER TRANSCRIPTION FACTOR A"/>
    <property type="match status" value="1"/>
</dbReference>